<comment type="caution">
    <text evidence="1">The sequence shown here is derived from an EMBL/GenBank/DDBJ whole genome shotgun (WGS) entry which is preliminary data.</text>
</comment>
<accession>A0A822XQJ5</accession>
<proteinExistence type="predicted"/>
<sequence>MFSYSSTWFYQKKVIHQLGLLICESSYWLKKEKKTTYPFCYDVNYPNTILHLYLSLNHMIVVWLNC</sequence>
<evidence type="ECO:0000313" key="2">
    <source>
        <dbReference type="Proteomes" id="UP000607653"/>
    </source>
</evidence>
<evidence type="ECO:0000313" key="1">
    <source>
        <dbReference type="EMBL" id="DAD22700.1"/>
    </source>
</evidence>
<organism evidence="1 2">
    <name type="scientific">Nelumbo nucifera</name>
    <name type="common">Sacred lotus</name>
    <dbReference type="NCBI Taxonomy" id="4432"/>
    <lineage>
        <taxon>Eukaryota</taxon>
        <taxon>Viridiplantae</taxon>
        <taxon>Streptophyta</taxon>
        <taxon>Embryophyta</taxon>
        <taxon>Tracheophyta</taxon>
        <taxon>Spermatophyta</taxon>
        <taxon>Magnoliopsida</taxon>
        <taxon>Proteales</taxon>
        <taxon>Nelumbonaceae</taxon>
        <taxon>Nelumbo</taxon>
    </lineage>
</organism>
<dbReference type="Proteomes" id="UP000607653">
    <property type="component" value="Unassembled WGS sequence"/>
</dbReference>
<protein>
    <submittedName>
        <fullName evidence="1">Uncharacterized protein</fullName>
    </submittedName>
</protein>
<name>A0A822XQJ5_NELNU</name>
<reference evidence="1 2" key="1">
    <citation type="journal article" date="2020" name="Mol. Biol. Evol.">
        <title>Distinct Expression and Methylation Patterns for Genes with Different Fates following a Single Whole-Genome Duplication in Flowering Plants.</title>
        <authorList>
            <person name="Shi T."/>
            <person name="Rahmani R.S."/>
            <person name="Gugger P.F."/>
            <person name="Wang M."/>
            <person name="Li H."/>
            <person name="Zhang Y."/>
            <person name="Li Z."/>
            <person name="Wang Q."/>
            <person name="Van de Peer Y."/>
            <person name="Marchal K."/>
            <person name="Chen J."/>
        </authorList>
    </citation>
    <scope>NUCLEOTIDE SEQUENCE [LARGE SCALE GENOMIC DNA]</scope>
    <source>
        <tissue evidence="1">Leaf</tissue>
    </source>
</reference>
<keyword evidence="2" id="KW-1185">Reference proteome</keyword>
<gene>
    <name evidence="1" type="ORF">HUJ06_024163</name>
</gene>
<dbReference type="AlphaFoldDB" id="A0A822XQJ5"/>
<dbReference type="EMBL" id="DUZY01000001">
    <property type="protein sequence ID" value="DAD22700.1"/>
    <property type="molecule type" value="Genomic_DNA"/>
</dbReference>